<dbReference type="InterPro" id="IPR044880">
    <property type="entry name" value="NCX_ion-bd_dom_sf"/>
</dbReference>
<dbReference type="Proteomes" id="UP000823883">
    <property type="component" value="Unassembled WGS sequence"/>
</dbReference>
<evidence type="ECO:0000313" key="8">
    <source>
        <dbReference type="Proteomes" id="UP000823883"/>
    </source>
</evidence>
<evidence type="ECO:0000256" key="2">
    <source>
        <dbReference type="ARBA" id="ARBA00022692"/>
    </source>
</evidence>
<comment type="subcellular location">
    <subcellularLocation>
        <location evidence="1">Membrane</location>
        <topology evidence="1">Multi-pass membrane protein</topology>
    </subcellularLocation>
</comment>
<dbReference type="AlphaFoldDB" id="A0A9D2T6J9"/>
<keyword evidence="3 5" id="KW-1133">Transmembrane helix</keyword>
<protein>
    <submittedName>
        <fullName evidence="7">Calcium/sodium antiporter</fullName>
    </submittedName>
</protein>
<feature type="transmembrane region" description="Helical" evidence="5">
    <location>
        <begin position="165"/>
        <end position="186"/>
    </location>
</feature>
<dbReference type="InterPro" id="IPR004481">
    <property type="entry name" value="K/Na/Ca-exchanger"/>
</dbReference>
<dbReference type="PANTHER" id="PTHR10846">
    <property type="entry name" value="SODIUM/POTASSIUM/CALCIUM EXCHANGER"/>
    <property type="match status" value="1"/>
</dbReference>
<feature type="transmembrane region" description="Helical" evidence="5">
    <location>
        <begin position="68"/>
        <end position="92"/>
    </location>
</feature>
<dbReference type="NCBIfam" id="TIGR00367">
    <property type="entry name" value="calcium/sodium antiporter"/>
    <property type="match status" value="1"/>
</dbReference>
<feature type="transmembrane region" description="Helical" evidence="5">
    <location>
        <begin position="230"/>
        <end position="251"/>
    </location>
</feature>
<evidence type="ECO:0000256" key="3">
    <source>
        <dbReference type="ARBA" id="ARBA00022989"/>
    </source>
</evidence>
<keyword evidence="2 5" id="KW-0812">Transmembrane</keyword>
<feature type="transmembrane region" description="Helical" evidence="5">
    <location>
        <begin position="290"/>
        <end position="308"/>
    </location>
</feature>
<feature type="transmembrane region" description="Helical" evidence="5">
    <location>
        <begin position="198"/>
        <end position="218"/>
    </location>
</feature>
<dbReference type="Pfam" id="PF01699">
    <property type="entry name" value="Na_Ca_ex"/>
    <property type="match status" value="2"/>
</dbReference>
<feature type="transmembrane region" description="Helical" evidence="5">
    <location>
        <begin position="35"/>
        <end position="62"/>
    </location>
</feature>
<dbReference type="Gene3D" id="1.20.1420.30">
    <property type="entry name" value="NCX, central ion-binding region"/>
    <property type="match status" value="1"/>
</dbReference>
<dbReference type="GO" id="GO:0005886">
    <property type="term" value="C:plasma membrane"/>
    <property type="evidence" value="ECO:0007669"/>
    <property type="project" value="TreeGrafter"/>
</dbReference>
<feature type="transmembrane region" description="Helical" evidence="5">
    <location>
        <begin position="6"/>
        <end position="23"/>
    </location>
</feature>
<name>A0A9D2T6J9_9FIRM</name>
<feature type="transmembrane region" description="Helical" evidence="5">
    <location>
        <begin position="104"/>
        <end position="121"/>
    </location>
</feature>
<evidence type="ECO:0000256" key="5">
    <source>
        <dbReference type="SAM" id="Phobius"/>
    </source>
</evidence>
<feature type="transmembrane region" description="Helical" evidence="5">
    <location>
        <begin position="257"/>
        <end position="278"/>
    </location>
</feature>
<dbReference type="PANTHER" id="PTHR10846:SF8">
    <property type="entry name" value="INNER MEMBRANE PROTEIN YRBG"/>
    <property type="match status" value="1"/>
</dbReference>
<feature type="domain" description="Sodium/calcium exchanger membrane region" evidence="6">
    <location>
        <begin position="167"/>
        <end position="307"/>
    </location>
</feature>
<dbReference type="InterPro" id="IPR004837">
    <property type="entry name" value="NaCa_Exmemb"/>
</dbReference>
<evidence type="ECO:0000256" key="4">
    <source>
        <dbReference type="ARBA" id="ARBA00023136"/>
    </source>
</evidence>
<gene>
    <name evidence="7" type="ORF">IAA04_12690</name>
</gene>
<organism evidence="7 8">
    <name type="scientific">Candidatus Lachnoclostridium pullistercoris</name>
    <dbReference type="NCBI Taxonomy" id="2838632"/>
    <lineage>
        <taxon>Bacteria</taxon>
        <taxon>Bacillati</taxon>
        <taxon>Bacillota</taxon>
        <taxon>Clostridia</taxon>
        <taxon>Lachnospirales</taxon>
        <taxon>Lachnospiraceae</taxon>
    </lineage>
</organism>
<reference evidence="7" key="1">
    <citation type="journal article" date="2021" name="PeerJ">
        <title>Extensive microbial diversity within the chicken gut microbiome revealed by metagenomics and culture.</title>
        <authorList>
            <person name="Gilroy R."/>
            <person name="Ravi A."/>
            <person name="Getino M."/>
            <person name="Pursley I."/>
            <person name="Horton D.L."/>
            <person name="Alikhan N.F."/>
            <person name="Baker D."/>
            <person name="Gharbi K."/>
            <person name="Hall N."/>
            <person name="Watson M."/>
            <person name="Adriaenssens E.M."/>
            <person name="Foster-Nyarko E."/>
            <person name="Jarju S."/>
            <person name="Secka A."/>
            <person name="Antonio M."/>
            <person name="Oren A."/>
            <person name="Chaudhuri R.R."/>
            <person name="La Ragione R."/>
            <person name="Hildebrand F."/>
            <person name="Pallen M.J."/>
        </authorList>
    </citation>
    <scope>NUCLEOTIDE SEQUENCE</scope>
    <source>
        <strain evidence="7">CHK183-5548</strain>
    </source>
</reference>
<evidence type="ECO:0000256" key="1">
    <source>
        <dbReference type="ARBA" id="ARBA00004141"/>
    </source>
</evidence>
<evidence type="ECO:0000313" key="7">
    <source>
        <dbReference type="EMBL" id="HJC48898.1"/>
    </source>
</evidence>
<sequence length="310" mass="32668">MATVYLWLIIGFVLLVKGADIFVEGSSSAAKLLRVPGVIIGMTVVAFGTSAPELAVSITAALTSNNGIALGNVIGSNMFNLLMVIGLSSIVAEIPADRKAMNGDFFYSIVVSVVALALIAFDRQIGRVDSVILLALFGYFIYRIFRSAAKERKAATEEKRALSPILSAVYIAGGLAAVVAGSSMVVKSASAIAEAFGFSENLIGLTVVALGTSLPELVTSMVAAGKGENGLALGNVIGSNIFNILLILGISSLLSPIPVTVSTVYDMICLILVSCLCWAMGRRRMRYTRAHGWILVALYAVYMVYVVVRS</sequence>
<reference evidence="7" key="2">
    <citation type="submission" date="2021-04" db="EMBL/GenBank/DDBJ databases">
        <authorList>
            <person name="Gilroy R."/>
        </authorList>
    </citation>
    <scope>NUCLEOTIDE SEQUENCE</scope>
    <source>
        <strain evidence="7">CHK183-5548</strain>
    </source>
</reference>
<feature type="domain" description="Sodium/calcium exchanger membrane region" evidence="6">
    <location>
        <begin position="5"/>
        <end position="144"/>
    </location>
</feature>
<evidence type="ECO:0000259" key="6">
    <source>
        <dbReference type="Pfam" id="PF01699"/>
    </source>
</evidence>
<feature type="transmembrane region" description="Helical" evidence="5">
    <location>
        <begin position="127"/>
        <end position="145"/>
    </location>
</feature>
<comment type="caution">
    <text evidence="7">The sequence shown here is derived from an EMBL/GenBank/DDBJ whole genome shotgun (WGS) entry which is preliminary data.</text>
</comment>
<dbReference type="EMBL" id="DWWL01000084">
    <property type="protein sequence ID" value="HJC48898.1"/>
    <property type="molecule type" value="Genomic_DNA"/>
</dbReference>
<accession>A0A9D2T6J9</accession>
<keyword evidence="4 5" id="KW-0472">Membrane</keyword>
<dbReference type="GO" id="GO:0005262">
    <property type="term" value="F:calcium channel activity"/>
    <property type="evidence" value="ECO:0007669"/>
    <property type="project" value="TreeGrafter"/>
</dbReference>
<dbReference type="GO" id="GO:0006874">
    <property type="term" value="P:intracellular calcium ion homeostasis"/>
    <property type="evidence" value="ECO:0007669"/>
    <property type="project" value="TreeGrafter"/>
</dbReference>
<dbReference type="GO" id="GO:0008273">
    <property type="term" value="F:calcium, potassium:sodium antiporter activity"/>
    <property type="evidence" value="ECO:0007669"/>
    <property type="project" value="TreeGrafter"/>
</dbReference>
<proteinExistence type="predicted"/>